<dbReference type="PROSITE" id="PS50969">
    <property type="entry name" value="FCP1"/>
    <property type="match status" value="1"/>
</dbReference>
<dbReference type="OrthoDB" id="1711508at2759"/>
<reference evidence="4 5" key="1">
    <citation type="submission" date="2025-04" db="UniProtKB">
        <authorList>
            <consortium name="RefSeq"/>
        </authorList>
    </citation>
    <scope>IDENTIFICATION</scope>
    <source>
        <strain evidence="4 5">OHB3-1</strain>
    </source>
</reference>
<dbReference type="SUPFAM" id="SSF56784">
    <property type="entry name" value="HAD-like"/>
    <property type="match status" value="1"/>
</dbReference>
<gene>
    <name evidence="4 5" type="primary">LOC111007122</name>
</gene>
<feature type="compositionally biased region" description="Basic residues" evidence="1">
    <location>
        <begin position="12"/>
        <end position="25"/>
    </location>
</feature>
<dbReference type="PANTHER" id="PTHR12210">
    <property type="entry name" value="DULLARD PROTEIN PHOSPHATASE"/>
    <property type="match status" value="1"/>
</dbReference>
<dbReference type="AlphaFoldDB" id="A0A6J1C3M3"/>
<feature type="compositionally biased region" description="Polar residues" evidence="1">
    <location>
        <begin position="40"/>
        <end position="50"/>
    </location>
</feature>
<dbReference type="KEGG" id="mcha:111007122"/>
<feature type="compositionally biased region" description="Basic and acidic residues" evidence="1">
    <location>
        <begin position="140"/>
        <end position="151"/>
    </location>
</feature>
<proteinExistence type="predicted"/>
<feature type="compositionally biased region" description="Basic residues" evidence="1">
    <location>
        <begin position="291"/>
        <end position="301"/>
    </location>
</feature>
<dbReference type="GeneID" id="111007122"/>
<feature type="region of interest" description="Disordered" evidence="1">
    <location>
        <begin position="1"/>
        <end position="88"/>
    </location>
</feature>
<keyword evidence="3" id="KW-1185">Reference proteome</keyword>
<dbReference type="SMART" id="SM00577">
    <property type="entry name" value="CPDc"/>
    <property type="match status" value="1"/>
</dbReference>
<feature type="compositionally biased region" description="Basic and acidic residues" evidence="1">
    <location>
        <begin position="75"/>
        <end position="85"/>
    </location>
</feature>
<dbReference type="Pfam" id="PF03031">
    <property type="entry name" value="NIF"/>
    <property type="match status" value="1"/>
</dbReference>
<dbReference type="Proteomes" id="UP000504603">
    <property type="component" value="Unplaced"/>
</dbReference>
<dbReference type="RefSeq" id="XP_022135018.1">
    <property type="nucleotide sequence ID" value="XM_022279326.1"/>
</dbReference>
<evidence type="ECO:0000256" key="1">
    <source>
        <dbReference type="SAM" id="MobiDB-lite"/>
    </source>
</evidence>
<feature type="region of interest" description="Disordered" evidence="1">
    <location>
        <begin position="274"/>
        <end position="301"/>
    </location>
</feature>
<dbReference type="Gene3D" id="3.40.50.1000">
    <property type="entry name" value="HAD superfamily/HAD-like"/>
    <property type="match status" value="1"/>
</dbReference>
<accession>A0A6J1C3M3</accession>
<name>A0A6J1C3M3_MOMCH</name>
<organism evidence="3 4">
    <name type="scientific">Momordica charantia</name>
    <name type="common">Bitter gourd</name>
    <name type="synonym">Balsam pear</name>
    <dbReference type="NCBI Taxonomy" id="3673"/>
    <lineage>
        <taxon>Eukaryota</taxon>
        <taxon>Viridiplantae</taxon>
        <taxon>Streptophyta</taxon>
        <taxon>Embryophyta</taxon>
        <taxon>Tracheophyta</taxon>
        <taxon>Spermatophyta</taxon>
        <taxon>Magnoliopsida</taxon>
        <taxon>eudicotyledons</taxon>
        <taxon>Gunneridae</taxon>
        <taxon>Pentapetalae</taxon>
        <taxon>rosids</taxon>
        <taxon>fabids</taxon>
        <taxon>Cucurbitales</taxon>
        <taxon>Cucurbitaceae</taxon>
        <taxon>Momordiceae</taxon>
        <taxon>Momordica</taxon>
    </lineage>
</organism>
<feature type="domain" description="FCP1 homology" evidence="2">
    <location>
        <begin position="412"/>
        <end position="593"/>
    </location>
</feature>
<dbReference type="FunFam" id="3.40.50.1000:FF:000257">
    <property type="entry name" value="Haloacid dehalogenase-like hydrolase (HAD) superfamily protein"/>
    <property type="match status" value="1"/>
</dbReference>
<dbReference type="InterPro" id="IPR023214">
    <property type="entry name" value="HAD_sf"/>
</dbReference>
<evidence type="ECO:0000313" key="5">
    <source>
        <dbReference type="RefSeq" id="XP_022135019.1"/>
    </source>
</evidence>
<evidence type="ECO:0000313" key="3">
    <source>
        <dbReference type="Proteomes" id="UP000504603"/>
    </source>
</evidence>
<dbReference type="InterPro" id="IPR004274">
    <property type="entry name" value="FCP1_dom"/>
</dbReference>
<feature type="region of interest" description="Disordered" evidence="1">
    <location>
        <begin position="114"/>
        <end position="192"/>
    </location>
</feature>
<dbReference type="InterPro" id="IPR036412">
    <property type="entry name" value="HAD-like_sf"/>
</dbReference>
<feature type="compositionally biased region" description="Basic and acidic residues" evidence="1">
    <location>
        <begin position="175"/>
        <end position="185"/>
    </location>
</feature>
<evidence type="ECO:0000313" key="4">
    <source>
        <dbReference type="RefSeq" id="XP_022135018.1"/>
    </source>
</evidence>
<dbReference type="InterPro" id="IPR050365">
    <property type="entry name" value="TIM50"/>
</dbReference>
<feature type="compositionally biased region" description="Basic residues" evidence="1">
    <location>
        <begin position="161"/>
        <end position="174"/>
    </location>
</feature>
<protein>
    <submittedName>
        <fullName evidence="4 5">Uncharacterized protein LOC111007122</fullName>
    </submittedName>
</protein>
<sequence>MEMAVCNEKAGLKKKRKRKHKRRGNTTRGDHRGCDPAEDNVSTDNTGSQESPKKICLNVEPEMGQSHSEVNLPRENNEKKHDNLQCKEASGISVSTILNVKVLKEEDGMSTSLNADFCSADGKENSLVPEEPDGEGSNTIKRDNEHTEAVDHSTPSSHVEIRRKRKRNRRRGKRRSVESPKKSLESDVEDEKEVAVLGHPHEVESSSHLKKFAIEEVMSRVLLDESIDCLISEKAELLSANTKESSMVFADPLRSKDRENITMVKNDKDCLETKDCLGQSNSDGTHEKIKRERKKRRKRRKFADTLEGSLNSGVEDSREESTVNCLNEAEATSLHEHSITTNIVKNVLVEEVSIECSIGELPSEMKESEQTIKQKVPHLLACDATNDNVGAVLETKSSSRISNSSNEKDATGCSKKKLLILDVNGLLVDFVPYFPDGYTPDIIISRKAVFKRPFCDDFLQFCFERFEVGIWSSRTWKNLNMLVRFLMRDSRHKLLFCWDQSHCTTTRFTTIENNKKPLLLKELNKIWENLQPNLPWKKGDYDASNTLLLDDSPYKALRNPANTAVFPTTYQYKDSDDTSLGPGGDLRTYLEGVSMAENVQKYVEQNPFGQKPISESSPYWKFYRKIIKSEQS</sequence>
<dbReference type="RefSeq" id="XP_022135019.1">
    <property type="nucleotide sequence ID" value="XM_022279327.1"/>
</dbReference>
<evidence type="ECO:0000259" key="2">
    <source>
        <dbReference type="PROSITE" id="PS50969"/>
    </source>
</evidence>